<keyword evidence="2" id="KW-1185">Reference proteome</keyword>
<reference evidence="1 2" key="1">
    <citation type="submission" date="2013-02" db="EMBL/GenBank/DDBJ databases">
        <authorList>
            <person name="Lukaszewicz M."/>
            <person name="Biegalska A."/>
            <person name="Krasowska A."/>
        </authorList>
    </citation>
    <scope>NUCLEOTIDE SEQUENCE [LARGE SCALE GENOMIC DNA]</scope>
</reference>
<sequence>MSKVEQLIDMTRDFEEEVSEFDELLQQAEKIKGEAERVSDVDDKEALQEIIAEMYQLGATVAEIQRRLRVSSGFIYSSLDRFQVPRRATKQYFTKGNLRLASLTKEQKQGIINDYLTKVPLEFIFKKYNINKNVCYKVLDEAGVDRHHKRSVGAGDYPPKSTLQGAMVRPPRVSEEEAKSLHDPSLITDLTEDLEQWHEKMVKVNLEDVDNIHIRREDDTIYVSVSKSIGKNSVKSIEIKTPTAHTKFFI</sequence>
<evidence type="ECO:0000313" key="2">
    <source>
        <dbReference type="Proteomes" id="UP000258501"/>
    </source>
</evidence>
<organism evidence="1 2">
    <name type="scientific">Bacillus phage SIOphi</name>
    <dbReference type="NCBI Taxonomy" id="1285382"/>
    <lineage>
        <taxon>Viruses</taxon>
        <taxon>Duplodnaviria</taxon>
        <taxon>Heunggongvirae</taxon>
        <taxon>Uroviricota</taxon>
        <taxon>Caudoviricetes</taxon>
        <taxon>Herelleviridae</taxon>
        <taxon>Bastillevirinae</taxon>
        <taxon>Siophivirus</taxon>
        <taxon>Siophivirus SIOphi</taxon>
    </lineage>
</organism>
<evidence type="ECO:0000313" key="1">
    <source>
        <dbReference type="EMBL" id="AGK86953.1"/>
    </source>
</evidence>
<name>R4JF33_9CAUD</name>
<accession>R4JF33</accession>
<dbReference type="Proteomes" id="UP000258501">
    <property type="component" value="Segment"/>
</dbReference>
<dbReference type="OrthoDB" id="10939at10239"/>
<dbReference type="Gene3D" id="1.10.10.60">
    <property type="entry name" value="Homeodomain-like"/>
    <property type="match status" value="1"/>
</dbReference>
<dbReference type="EMBL" id="KC699836">
    <property type="protein sequence ID" value="AGK86953.1"/>
    <property type="molecule type" value="Genomic_DNA"/>
</dbReference>
<protein>
    <submittedName>
        <fullName evidence="1">Uncharacterized protein</fullName>
    </submittedName>
</protein>
<gene>
    <name evidence="1" type="ORF">SIOphi_00725</name>
</gene>
<proteinExistence type="predicted"/>